<proteinExistence type="predicted"/>
<keyword evidence="2" id="KW-1185">Reference proteome</keyword>
<dbReference type="Proteomes" id="UP001215598">
    <property type="component" value="Unassembled WGS sequence"/>
</dbReference>
<gene>
    <name evidence="1" type="ORF">B0H16DRAFT_1452227</name>
</gene>
<evidence type="ECO:0000313" key="1">
    <source>
        <dbReference type="EMBL" id="KAJ7769836.1"/>
    </source>
</evidence>
<dbReference type="AlphaFoldDB" id="A0AAD7JUH0"/>
<comment type="caution">
    <text evidence="1">The sequence shown here is derived from an EMBL/GenBank/DDBJ whole genome shotgun (WGS) entry which is preliminary data.</text>
</comment>
<organism evidence="1 2">
    <name type="scientific">Mycena metata</name>
    <dbReference type="NCBI Taxonomy" id="1033252"/>
    <lineage>
        <taxon>Eukaryota</taxon>
        <taxon>Fungi</taxon>
        <taxon>Dikarya</taxon>
        <taxon>Basidiomycota</taxon>
        <taxon>Agaricomycotina</taxon>
        <taxon>Agaricomycetes</taxon>
        <taxon>Agaricomycetidae</taxon>
        <taxon>Agaricales</taxon>
        <taxon>Marasmiineae</taxon>
        <taxon>Mycenaceae</taxon>
        <taxon>Mycena</taxon>
    </lineage>
</organism>
<evidence type="ECO:0000313" key="2">
    <source>
        <dbReference type="Proteomes" id="UP001215598"/>
    </source>
</evidence>
<protein>
    <submittedName>
        <fullName evidence="1">Uncharacterized protein</fullName>
    </submittedName>
</protein>
<sequence>MGSKSAIPIISATQAHFGALIEAVRSEPSGVQAEEFYPDFAQICKPRIDRLGGCETTGPSGVHSKRFPSRSLVAQPARAGKGAGGSEGKVEVEARKSGKTLLWGWVLYCHVRCNINTILRIGELVPKIDTWVTNAPLPAALQSFFGCATEKNSNKFRDRVSHLHGGVASSKRVAVKRVAAIALSPVKVHPQKKPRDFLKEMEAAGIKCGGNTHAGL</sequence>
<dbReference type="EMBL" id="JARKIB010000017">
    <property type="protein sequence ID" value="KAJ7769836.1"/>
    <property type="molecule type" value="Genomic_DNA"/>
</dbReference>
<accession>A0AAD7JUH0</accession>
<reference evidence="1" key="1">
    <citation type="submission" date="2023-03" db="EMBL/GenBank/DDBJ databases">
        <title>Massive genome expansion in bonnet fungi (Mycena s.s.) driven by repeated elements and novel gene families across ecological guilds.</title>
        <authorList>
            <consortium name="Lawrence Berkeley National Laboratory"/>
            <person name="Harder C.B."/>
            <person name="Miyauchi S."/>
            <person name="Viragh M."/>
            <person name="Kuo A."/>
            <person name="Thoen E."/>
            <person name="Andreopoulos B."/>
            <person name="Lu D."/>
            <person name="Skrede I."/>
            <person name="Drula E."/>
            <person name="Henrissat B."/>
            <person name="Morin E."/>
            <person name="Kohler A."/>
            <person name="Barry K."/>
            <person name="LaButti K."/>
            <person name="Morin E."/>
            <person name="Salamov A."/>
            <person name="Lipzen A."/>
            <person name="Mereny Z."/>
            <person name="Hegedus B."/>
            <person name="Baldrian P."/>
            <person name="Stursova M."/>
            <person name="Weitz H."/>
            <person name="Taylor A."/>
            <person name="Grigoriev I.V."/>
            <person name="Nagy L.G."/>
            <person name="Martin F."/>
            <person name="Kauserud H."/>
        </authorList>
    </citation>
    <scope>NUCLEOTIDE SEQUENCE</scope>
    <source>
        <strain evidence="1">CBHHK182m</strain>
    </source>
</reference>
<name>A0AAD7JUH0_9AGAR</name>